<dbReference type="PANTHER" id="PTHR30026:SF20">
    <property type="entry name" value="OUTER MEMBRANE PROTEIN TOLC"/>
    <property type="match status" value="1"/>
</dbReference>
<evidence type="ECO:0000256" key="6">
    <source>
        <dbReference type="ARBA" id="ARBA00023136"/>
    </source>
</evidence>
<dbReference type="Gene3D" id="1.20.1600.10">
    <property type="entry name" value="Outer membrane efflux proteins (OEP)"/>
    <property type="match status" value="1"/>
</dbReference>
<gene>
    <name evidence="9" type="ORF">Q4490_14800</name>
    <name evidence="10" type="ORF">Q8W30_08765</name>
</gene>
<evidence type="ECO:0000256" key="2">
    <source>
        <dbReference type="ARBA" id="ARBA00007613"/>
    </source>
</evidence>
<name>A0AAW7XPH0_9GAMM</name>
<dbReference type="PANTHER" id="PTHR30026">
    <property type="entry name" value="OUTER MEMBRANE PROTEIN TOLC"/>
    <property type="match status" value="1"/>
</dbReference>
<evidence type="ECO:0000313" key="9">
    <source>
        <dbReference type="EMBL" id="MDO6454838.1"/>
    </source>
</evidence>
<feature type="chain" id="PRO_5043678611" evidence="8">
    <location>
        <begin position="26"/>
        <end position="438"/>
    </location>
</feature>
<dbReference type="EMBL" id="JAUYVO010000005">
    <property type="protein sequence ID" value="MDP2522661.1"/>
    <property type="molecule type" value="Genomic_DNA"/>
</dbReference>
<dbReference type="GO" id="GO:0009279">
    <property type="term" value="C:cell outer membrane"/>
    <property type="evidence" value="ECO:0007669"/>
    <property type="project" value="UniProtKB-SubCell"/>
</dbReference>
<organism evidence="9 11">
    <name type="scientific">Neptunomonas phycophila</name>
    <dbReference type="NCBI Taxonomy" id="1572645"/>
    <lineage>
        <taxon>Bacteria</taxon>
        <taxon>Pseudomonadati</taxon>
        <taxon>Pseudomonadota</taxon>
        <taxon>Gammaproteobacteria</taxon>
        <taxon>Oceanospirillales</taxon>
        <taxon>Oceanospirillaceae</taxon>
        <taxon>Neptunomonas</taxon>
    </lineage>
</organism>
<evidence type="ECO:0000256" key="3">
    <source>
        <dbReference type="ARBA" id="ARBA00022448"/>
    </source>
</evidence>
<evidence type="ECO:0000256" key="4">
    <source>
        <dbReference type="ARBA" id="ARBA00022452"/>
    </source>
</evidence>
<comment type="similarity">
    <text evidence="2">Belongs to the outer membrane factor (OMF) (TC 1.B.17) family.</text>
</comment>
<evidence type="ECO:0000256" key="8">
    <source>
        <dbReference type="SAM" id="SignalP"/>
    </source>
</evidence>
<dbReference type="GO" id="GO:0015562">
    <property type="term" value="F:efflux transmembrane transporter activity"/>
    <property type="evidence" value="ECO:0007669"/>
    <property type="project" value="InterPro"/>
</dbReference>
<dbReference type="Pfam" id="PF02321">
    <property type="entry name" value="OEP"/>
    <property type="match status" value="2"/>
</dbReference>
<evidence type="ECO:0000256" key="1">
    <source>
        <dbReference type="ARBA" id="ARBA00004442"/>
    </source>
</evidence>
<dbReference type="InterPro" id="IPR010130">
    <property type="entry name" value="T1SS_OMP_TolC"/>
</dbReference>
<dbReference type="PROSITE" id="PS51257">
    <property type="entry name" value="PROKAR_LIPOPROTEIN"/>
    <property type="match status" value="1"/>
</dbReference>
<sequence length="438" mass="47638">MKPVAALLSYAAASCLLGTSLSSSAAALEEIYQKALYNDAQLKVAEATLRSNQEILPQAKAALLPSINGTADTTYYNTSVINYNNHGYSVSLVQPVFSAAKWFAFKRGQILDKQAALSFDLAQQNLILRVVNGYLTVLNAKSNLETAQAQERAIKRRLDQVNAQFEVGLIAITDVQEAKASYDAARVSLIESKGALDNSFEALERIIGEQVTDIDELSEDYPIQQPEPATPEEWVDTALENNIGLQVASFGIDASRRAAQAAKSGHLPTLDFNATYDRDNGSSTRVGWVDGWVTSKVVGLSLSVPLFQGGAIQSQTRQAYAELDVAHHSFEDTYRDVKQSTRSLLRDIETSVLSVSARRQSIISSQASLDATSEGFNVGTRNVVDVLTAEQALYAAKRDYAAARFGYIANLFALKQQIGSLSPADIKGLDEWLITQPE</sequence>
<accession>A0AAW7XPH0</accession>
<comment type="caution">
    <text evidence="9">The sequence shown here is derived from an EMBL/GenBank/DDBJ whole genome shotgun (WGS) entry which is preliminary data.</text>
</comment>
<keyword evidence="4" id="KW-1134">Transmembrane beta strand</keyword>
<keyword evidence="3" id="KW-0813">Transport</keyword>
<keyword evidence="5" id="KW-0812">Transmembrane</keyword>
<keyword evidence="8" id="KW-0732">Signal</keyword>
<dbReference type="InterPro" id="IPR051906">
    <property type="entry name" value="TolC-like"/>
</dbReference>
<evidence type="ECO:0000313" key="11">
    <source>
        <dbReference type="Proteomes" id="UP001169862"/>
    </source>
</evidence>
<protein>
    <submittedName>
        <fullName evidence="9">TolC family outer membrane protein</fullName>
    </submittedName>
</protein>
<keyword evidence="12" id="KW-1185">Reference proteome</keyword>
<dbReference type="EMBL" id="JAUOPG010000010">
    <property type="protein sequence ID" value="MDO6454838.1"/>
    <property type="molecule type" value="Genomic_DNA"/>
</dbReference>
<evidence type="ECO:0000256" key="7">
    <source>
        <dbReference type="ARBA" id="ARBA00023237"/>
    </source>
</evidence>
<dbReference type="Proteomes" id="UP001169862">
    <property type="component" value="Unassembled WGS sequence"/>
</dbReference>
<dbReference type="InterPro" id="IPR003423">
    <property type="entry name" value="OMP_efflux"/>
</dbReference>
<dbReference type="GO" id="GO:0015288">
    <property type="term" value="F:porin activity"/>
    <property type="evidence" value="ECO:0007669"/>
    <property type="project" value="TreeGrafter"/>
</dbReference>
<dbReference type="AlphaFoldDB" id="A0AAW7XPH0"/>
<dbReference type="RefSeq" id="WP_215152091.1">
    <property type="nucleotide sequence ID" value="NZ_CAXHZV010000010.1"/>
</dbReference>
<proteinExistence type="inferred from homology"/>
<evidence type="ECO:0000256" key="5">
    <source>
        <dbReference type="ARBA" id="ARBA00022692"/>
    </source>
</evidence>
<evidence type="ECO:0000313" key="12">
    <source>
        <dbReference type="Proteomes" id="UP001177341"/>
    </source>
</evidence>
<dbReference type="NCBIfam" id="TIGR01844">
    <property type="entry name" value="type_I_sec_TolC"/>
    <property type="match status" value="1"/>
</dbReference>
<dbReference type="Proteomes" id="UP001177341">
    <property type="component" value="Unassembled WGS sequence"/>
</dbReference>
<evidence type="ECO:0000313" key="10">
    <source>
        <dbReference type="EMBL" id="MDP2522661.1"/>
    </source>
</evidence>
<dbReference type="GO" id="GO:1990281">
    <property type="term" value="C:efflux pump complex"/>
    <property type="evidence" value="ECO:0007669"/>
    <property type="project" value="TreeGrafter"/>
</dbReference>
<dbReference type="SUPFAM" id="SSF56954">
    <property type="entry name" value="Outer membrane efflux proteins (OEP)"/>
    <property type="match status" value="1"/>
</dbReference>
<comment type="subcellular location">
    <subcellularLocation>
        <location evidence="1">Cell outer membrane</location>
    </subcellularLocation>
</comment>
<reference evidence="9" key="1">
    <citation type="submission" date="2023-07" db="EMBL/GenBank/DDBJ databases">
        <title>Genome content predicts the carbon catabolic preferences of heterotrophic bacteria.</title>
        <authorList>
            <person name="Gralka M."/>
        </authorList>
    </citation>
    <scope>NUCLEOTIDE SEQUENCE</scope>
    <source>
        <strain evidence="10">5G01</strain>
        <strain evidence="9">I2M16</strain>
    </source>
</reference>
<feature type="signal peptide" evidence="8">
    <location>
        <begin position="1"/>
        <end position="25"/>
    </location>
</feature>
<keyword evidence="7" id="KW-0998">Cell outer membrane</keyword>
<keyword evidence="6" id="KW-0472">Membrane</keyword>